<reference evidence="1" key="2">
    <citation type="submission" date="2020-09" db="EMBL/GenBank/DDBJ databases">
        <authorList>
            <person name="Sun Q."/>
            <person name="Zhou Y."/>
        </authorList>
    </citation>
    <scope>NUCLEOTIDE SEQUENCE</scope>
    <source>
        <strain evidence="1">CGMCC 1.12987</strain>
    </source>
</reference>
<protein>
    <submittedName>
        <fullName evidence="1">Zinc chelation protein SecC</fullName>
    </submittedName>
</protein>
<dbReference type="InterPro" id="IPR004027">
    <property type="entry name" value="SEC_C_motif"/>
</dbReference>
<reference evidence="1" key="1">
    <citation type="journal article" date="2014" name="Int. J. Syst. Evol. Microbiol.">
        <title>Complete genome sequence of Corynebacterium casei LMG S-19264T (=DSM 44701T), isolated from a smear-ripened cheese.</title>
        <authorList>
            <consortium name="US DOE Joint Genome Institute (JGI-PGF)"/>
            <person name="Walter F."/>
            <person name="Albersmeier A."/>
            <person name="Kalinowski J."/>
            <person name="Ruckert C."/>
        </authorList>
    </citation>
    <scope>NUCLEOTIDE SEQUENCE</scope>
    <source>
        <strain evidence="1">CGMCC 1.12987</strain>
    </source>
</reference>
<organism evidence="1 2">
    <name type="scientific">Paenibacillus abyssi</name>
    <dbReference type="NCBI Taxonomy" id="1340531"/>
    <lineage>
        <taxon>Bacteria</taxon>
        <taxon>Bacillati</taxon>
        <taxon>Bacillota</taxon>
        <taxon>Bacilli</taxon>
        <taxon>Bacillales</taxon>
        <taxon>Paenibacillaceae</taxon>
        <taxon>Paenibacillus</taxon>
    </lineage>
</organism>
<dbReference type="Pfam" id="PF02810">
    <property type="entry name" value="SEC-C"/>
    <property type="match status" value="1"/>
</dbReference>
<proteinExistence type="predicted"/>
<dbReference type="Gene3D" id="3.10.450.50">
    <property type="match status" value="1"/>
</dbReference>
<accession>A0A917FVP7</accession>
<dbReference type="SUPFAM" id="SSF103642">
    <property type="entry name" value="Sec-C motif"/>
    <property type="match status" value="1"/>
</dbReference>
<evidence type="ECO:0000313" key="1">
    <source>
        <dbReference type="EMBL" id="GGG05705.1"/>
    </source>
</evidence>
<dbReference type="AlphaFoldDB" id="A0A917FVP7"/>
<keyword evidence="2" id="KW-1185">Reference proteome</keyword>
<dbReference type="EMBL" id="BMGR01000007">
    <property type="protein sequence ID" value="GGG05705.1"/>
    <property type="molecule type" value="Genomic_DNA"/>
</dbReference>
<gene>
    <name evidence="1" type="ORF">GCM10010916_23390</name>
</gene>
<sequence length="383" mass="45047">MATEFSHLYKLMHAEYAIRGEVKQNLSEILSLLSKIRLSDIARSVNLSGRSKMNKQELAKALQEYILDSMFVEELLRLAREDEFSLYQVLIRESYVKDDNLVPGVCLFFMDNGLLHVFMDKDDKLYFVIPEEFRELNEQLDWLSLNRMRERHQLVLQYIQAVVHLYGVCKPELLIEIFNNQNHEKLHMSELLHIANFHLRRSQTYCWMDGYLANSYFDSAPDEFETLLRKIENKPRYVPNNEELLRYEDDFYFEMTPQLMQLRLFILNQLNDNSVLADNLIHDIQLLCSMEEPLQVVFNELERRGIEFQTFDQAKKIAHLVTEVYNHTRLWSNCGHTPAELSATRGNRVNPVILGQRVVPLKIGRNDPCPCGSGLKYKKCCDK</sequence>
<name>A0A917FVP7_9BACL</name>
<dbReference type="Proteomes" id="UP000644756">
    <property type="component" value="Unassembled WGS sequence"/>
</dbReference>
<comment type="caution">
    <text evidence="1">The sequence shown here is derived from an EMBL/GenBank/DDBJ whole genome shotgun (WGS) entry which is preliminary data.</text>
</comment>
<evidence type="ECO:0000313" key="2">
    <source>
        <dbReference type="Proteomes" id="UP000644756"/>
    </source>
</evidence>